<dbReference type="AlphaFoldDB" id="A0A1I5FQ34"/>
<gene>
    <name evidence="1" type="ORF">SAMN04487859_12132</name>
</gene>
<dbReference type="Proteomes" id="UP000198599">
    <property type="component" value="Unassembled WGS sequence"/>
</dbReference>
<evidence type="ECO:0000313" key="1">
    <source>
        <dbReference type="EMBL" id="SFO25855.1"/>
    </source>
</evidence>
<dbReference type="OrthoDB" id="7833188at2"/>
<sequence>MTERDPRHHPLFWVPDTEFQRFNEWSLPKCFSFGDMDILEENNLGDISDNYFRCSEALIKQVYNNDIEDFVAQFPIIYLFRHAFEVKLKQIIEAQTGEKIDRGHSLHGLMNKVTGLDTWAQKRLQEINDIDPGSTRLRYGGVGTKARDYLATDVRFFHEAMCTLRDYLTAFTGAQQGRVAS</sequence>
<evidence type="ECO:0000313" key="2">
    <source>
        <dbReference type="Proteomes" id="UP000198599"/>
    </source>
</evidence>
<accession>A0A1I5FQ34</accession>
<protein>
    <recommendedName>
        <fullName evidence="3">HEPN domain-containing protein</fullName>
    </recommendedName>
</protein>
<dbReference type="EMBL" id="FOVP01000021">
    <property type="protein sequence ID" value="SFO25855.1"/>
    <property type="molecule type" value="Genomic_DNA"/>
</dbReference>
<evidence type="ECO:0008006" key="3">
    <source>
        <dbReference type="Google" id="ProtNLM"/>
    </source>
</evidence>
<name>A0A1I5FQ34_9RHOB</name>
<dbReference type="RefSeq" id="WP_092841472.1">
    <property type="nucleotide sequence ID" value="NZ_FOVP01000021.1"/>
</dbReference>
<proteinExistence type="predicted"/>
<organism evidence="1 2">
    <name type="scientific">Roseovarius lutimaris</name>
    <dbReference type="NCBI Taxonomy" id="1005928"/>
    <lineage>
        <taxon>Bacteria</taxon>
        <taxon>Pseudomonadati</taxon>
        <taxon>Pseudomonadota</taxon>
        <taxon>Alphaproteobacteria</taxon>
        <taxon>Rhodobacterales</taxon>
        <taxon>Roseobacteraceae</taxon>
        <taxon>Roseovarius</taxon>
    </lineage>
</organism>
<reference evidence="2" key="1">
    <citation type="submission" date="2016-10" db="EMBL/GenBank/DDBJ databases">
        <authorList>
            <person name="Varghese N."/>
            <person name="Submissions S."/>
        </authorList>
    </citation>
    <scope>NUCLEOTIDE SEQUENCE [LARGE SCALE GENOMIC DNA]</scope>
    <source>
        <strain evidence="2">DSM 28463</strain>
    </source>
</reference>
<keyword evidence="2" id="KW-1185">Reference proteome</keyword>
<dbReference type="STRING" id="1005928.SAMN04487859_12132"/>